<sequence length="350" mass="39412">MPSLSDHFEFETVREVPESHAWTSLDDHPSGEATGHDKLPLISLSNSSDDDDNTKFLLRHACQHFGVFYVTGHGISTNLLSELELQTRRLFSLPTNQKLKAARPPDGLSGYGLARISSFFSKLMWYEGFTISGSVLHHARQLFPDDYFRFCETIEEYGKEMQKLAEKIIRLMISSLGVKEEELNWSKDLSGVFQLNSYPACPDPDKAMGLAAHTDSSLLTILHQSGTSGLQVLRKEDGHGPTRWVTVPPVAGALIVHVGDLSHILSNARFHSVLHRAIVNRYRHRYSMAYICGPPPEVKVKPLNSLNESPVFRPMTWPEYLSLKGKLFNQALHSIRVTSDDEKFKFMHGP</sequence>
<dbReference type="InterPro" id="IPR026992">
    <property type="entry name" value="DIOX_N"/>
</dbReference>
<dbReference type="GO" id="GO:0046872">
    <property type="term" value="F:metal ion binding"/>
    <property type="evidence" value="ECO:0007669"/>
    <property type="project" value="UniProtKB-KW"/>
</dbReference>
<dbReference type="InterPro" id="IPR005123">
    <property type="entry name" value="Oxoglu/Fe-dep_dioxygenase_dom"/>
</dbReference>
<evidence type="ECO:0000256" key="5">
    <source>
        <dbReference type="ARBA" id="ARBA00023004"/>
    </source>
</evidence>
<evidence type="ECO:0000313" key="12">
    <source>
        <dbReference type="RefSeq" id="XP_039143678.1"/>
    </source>
</evidence>
<dbReference type="SUPFAM" id="SSF51197">
    <property type="entry name" value="Clavaminate synthase-like"/>
    <property type="match status" value="1"/>
</dbReference>
<evidence type="ECO:0000256" key="6">
    <source>
        <dbReference type="ARBA" id="ARBA00052181"/>
    </source>
</evidence>
<dbReference type="PANTHER" id="PTHR47990">
    <property type="entry name" value="2-OXOGLUTARATE (2OG) AND FE(II)-DEPENDENT OXYGENASE SUPERFAMILY PROTEIN-RELATED"/>
    <property type="match status" value="1"/>
</dbReference>
<name>A0AB40CUE3_DIOCR</name>
<evidence type="ECO:0000313" key="11">
    <source>
        <dbReference type="Proteomes" id="UP001515500"/>
    </source>
</evidence>
<dbReference type="RefSeq" id="XP_039143678.1">
    <property type="nucleotide sequence ID" value="XM_039287744.1"/>
</dbReference>
<keyword evidence="2 8" id="KW-0479">Metal-binding</keyword>
<organism evidence="11 12">
    <name type="scientific">Dioscorea cayennensis subsp. rotundata</name>
    <name type="common">White Guinea yam</name>
    <name type="synonym">Dioscorea rotundata</name>
    <dbReference type="NCBI Taxonomy" id="55577"/>
    <lineage>
        <taxon>Eukaryota</taxon>
        <taxon>Viridiplantae</taxon>
        <taxon>Streptophyta</taxon>
        <taxon>Embryophyta</taxon>
        <taxon>Tracheophyta</taxon>
        <taxon>Spermatophyta</taxon>
        <taxon>Magnoliopsida</taxon>
        <taxon>Liliopsida</taxon>
        <taxon>Dioscoreales</taxon>
        <taxon>Dioscoreaceae</taxon>
        <taxon>Dioscorea</taxon>
    </lineage>
</organism>
<dbReference type="GeneID" id="120280800"/>
<dbReference type="Pfam" id="PF03171">
    <property type="entry name" value="2OG-FeII_Oxy"/>
    <property type="match status" value="1"/>
</dbReference>
<evidence type="ECO:0000256" key="3">
    <source>
        <dbReference type="ARBA" id="ARBA00022964"/>
    </source>
</evidence>
<dbReference type="FunFam" id="2.60.120.330:FF:000013">
    <property type="entry name" value="Gibberellin 3-beta-dioxygenase 1"/>
    <property type="match status" value="1"/>
</dbReference>
<dbReference type="GO" id="GO:0016707">
    <property type="term" value="F:gibberellin 3-beta-dioxygenase activity"/>
    <property type="evidence" value="ECO:0007669"/>
    <property type="project" value="UniProtKB-EC"/>
</dbReference>
<dbReference type="InterPro" id="IPR044861">
    <property type="entry name" value="IPNS-like_FE2OG_OXY"/>
</dbReference>
<comment type="catalytic activity">
    <reaction evidence="6">
        <text>gibberellin A20 + 2-oxoglutarate + O2 = gibberellin A1 + succinate + CO2</text>
        <dbReference type="Rhea" id="RHEA:10104"/>
        <dbReference type="ChEBI" id="CHEBI:15379"/>
        <dbReference type="ChEBI" id="CHEBI:16526"/>
        <dbReference type="ChEBI" id="CHEBI:16810"/>
        <dbReference type="ChEBI" id="CHEBI:30031"/>
        <dbReference type="ChEBI" id="CHEBI:58524"/>
        <dbReference type="ChEBI" id="CHEBI:58526"/>
        <dbReference type="EC" id="1.14.11.15"/>
    </reaction>
</comment>
<comment type="cofactor">
    <cofactor evidence="1">
        <name>L-ascorbate</name>
        <dbReference type="ChEBI" id="CHEBI:38290"/>
    </cofactor>
</comment>
<dbReference type="PROSITE" id="PS51471">
    <property type="entry name" value="FE2OG_OXY"/>
    <property type="match status" value="1"/>
</dbReference>
<proteinExistence type="inferred from homology"/>
<dbReference type="GO" id="GO:0009686">
    <property type="term" value="P:gibberellin biosynthetic process"/>
    <property type="evidence" value="ECO:0007669"/>
    <property type="project" value="UniProtKB-ARBA"/>
</dbReference>
<keyword evidence="11" id="KW-1185">Reference proteome</keyword>
<evidence type="ECO:0000256" key="9">
    <source>
        <dbReference type="SAM" id="MobiDB-lite"/>
    </source>
</evidence>
<feature type="region of interest" description="Disordered" evidence="9">
    <location>
        <begin position="19"/>
        <end position="41"/>
    </location>
</feature>
<keyword evidence="3" id="KW-0223">Dioxygenase</keyword>
<dbReference type="Pfam" id="PF14226">
    <property type="entry name" value="DIOX_N"/>
    <property type="match status" value="1"/>
</dbReference>
<keyword evidence="4 8" id="KW-0560">Oxidoreductase</keyword>
<dbReference type="InterPro" id="IPR050231">
    <property type="entry name" value="Iron_ascorbate_oxido_reductase"/>
</dbReference>
<evidence type="ECO:0000256" key="4">
    <source>
        <dbReference type="ARBA" id="ARBA00023002"/>
    </source>
</evidence>
<reference evidence="12" key="1">
    <citation type="submission" date="2025-08" db="UniProtKB">
        <authorList>
            <consortium name="RefSeq"/>
        </authorList>
    </citation>
    <scope>IDENTIFICATION</scope>
</reference>
<comment type="similarity">
    <text evidence="8">Belongs to the iron/ascorbate-dependent oxidoreductase family.</text>
</comment>
<evidence type="ECO:0000256" key="1">
    <source>
        <dbReference type="ARBA" id="ARBA00001961"/>
    </source>
</evidence>
<dbReference type="InterPro" id="IPR027443">
    <property type="entry name" value="IPNS-like_sf"/>
</dbReference>
<accession>A0AB40CUE3</accession>
<evidence type="ECO:0000256" key="2">
    <source>
        <dbReference type="ARBA" id="ARBA00022723"/>
    </source>
</evidence>
<evidence type="ECO:0000259" key="10">
    <source>
        <dbReference type="PROSITE" id="PS51471"/>
    </source>
</evidence>
<feature type="compositionally biased region" description="Basic and acidic residues" evidence="9">
    <location>
        <begin position="25"/>
        <end position="39"/>
    </location>
</feature>
<keyword evidence="5 8" id="KW-0408">Iron</keyword>
<evidence type="ECO:0000256" key="8">
    <source>
        <dbReference type="RuleBase" id="RU003682"/>
    </source>
</evidence>
<protein>
    <recommendedName>
        <fullName evidence="7">gibberellin 3beta-dioxygenase</fullName>
        <ecNumber evidence="7">1.14.11.15</ecNumber>
    </recommendedName>
</protein>
<dbReference type="Proteomes" id="UP001515500">
    <property type="component" value="Chromosome 17"/>
</dbReference>
<gene>
    <name evidence="12" type="primary">LOC120280800</name>
</gene>
<feature type="domain" description="Fe2OG dioxygenase" evidence="10">
    <location>
        <begin position="188"/>
        <end position="294"/>
    </location>
</feature>
<dbReference type="Gene3D" id="2.60.120.330">
    <property type="entry name" value="B-lactam Antibiotic, Isopenicillin N Synthase, Chain"/>
    <property type="match status" value="1"/>
</dbReference>
<dbReference type="EC" id="1.14.11.15" evidence="7"/>
<dbReference type="AlphaFoldDB" id="A0AB40CUE3"/>
<evidence type="ECO:0000256" key="7">
    <source>
        <dbReference type="ARBA" id="ARBA00066695"/>
    </source>
</evidence>